<evidence type="ECO:0000259" key="2">
    <source>
        <dbReference type="Pfam" id="PF19040"/>
    </source>
</evidence>
<organism evidence="3 4">
    <name type="scientific">Thiothrix caldifontis</name>
    <dbReference type="NCBI Taxonomy" id="525918"/>
    <lineage>
        <taxon>Bacteria</taxon>
        <taxon>Pseudomonadati</taxon>
        <taxon>Pseudomonadota</taxon>
        <taxon>Gammaproteobacteria</taxon>
        <taxon>Thiotrichales</taxon>
        <taxon>Thiotrichaceae</taxon>
        <taxon>Thiothrix</taxon>
    </lineage>
</organism>
<gene>
    <name evidence="3" type="ORF">SAMN05660964_03407</name>
</gene>
<proteinExistence type="predicted"/>
<sequence length="269" mass="29969">MRLWCTSWVLAGLLSMALPVAAEDREALLQAADTKVNGEYTRQRFLAVQKMPFEPTDSRKKALIIGDSHAQDFFNGVLENGYLSKYQLRTRYIPTRCQLTWGDEGGAFIQPKDAALCAESDNLMQAAAQIAEADVVILVARWQEWAAQRLPVTLHNLKLRPDQQLVVVGAKDFGKVSLRNYLKLSDTELRELRNKVDPKPLAANQLLRASLGDAVFIDQQRLICGEGETCRLFTDELELMSYDGGHLTPAGAKYVGKVLFSSSLLQGLQ</sequence>
<dbReference type="Proteomes" id="UP000199397">
    <property type="component" value="Unassembled WGS sequence"/>
</dbReference>
<dbReference type="Pfam" id="PF19040">
    <property type="entry name" value="SGNH"/>
    <property type="match status" value="1"/>
</dbReference>
<dbReference type="AlphaFoldDB" id="A0A1H4GCZ5"/>
<keyword evidence="1" id="KW-0732">Signal</keyword>
<feature type="chain" id="PRO_5011575948" description="SGNH domain-containing protein" evidence="1">
    <location>
        <begin position="23"/>
        <end position="269"/>
    </location>
</feature>
<dbReference type="InterPro" id="IPR043968">
    <property type="entry name" value="SGNH"/>
</dbReference>
<dbReference type="EMBL" id="FNQP01000031">
    <property type="protein sequence ID" value="SEB07424.1"/>
    <property type="molecule type" value="Genomic_DNA"/>
</dbReference>
<name>A0A1H4GCZ5_9GAMM</name>
<dbReference type="OrthoDB" id="5622624at2"/>
<evidence type="ECO:0000256" key="1">
    <source>
        <dbReference type="SAM" id="SignalP"/>
    </source>
</evidence>
<protein>
    <recommendedName>
        <fullName evidence="2">SGNH domain-containing protein</fullName>
    </recommendedName>
</protein>
<dbReference type="STRING" id="525918.SAMN05660964_03407"/>
<evidence type="ECO:0000313" key="3">
    <source>
        <dbReference type="EMBL" id="SEB07424.1"/>
    </source>
</evidence>
<keyword evidence="4" id="KW-1185">Reference proteome</keyword>
<reference evidence="3 4" key="1">
    <citation type="submission" date="2016-10" db="EMBL/GenBank/DDBJ databases">
        <authorList>
            <person name="de Groot N.N."/>
        </authorList>
    </citation>
    <scope>NUCLEOTIDE SEQUENCE [LARGE SCALE GENOMIC DNA]</scope>
    <source>
        <strain evidence="3 4">DSM 21228</strain>
    </source>
</reference>
<dbReference type="RefSeq" id="WP_093070566.1">
    <property type="nucleotide sequence ID" value="NZ_FNQP01000031.1"/>
</dbReference>
<dbReference type="SUPFAM" id="SSF52266">
    <property type="entry name" value="SGNH hydrolase"/>
    <property type="match status" value="1"/>
</dbReference>
<feature type="signal peptide" evidence="1">
    <location>
        <begin position="1"/>
        <end position="22"/>
    </location>
</feature>
<feature type="domain" description="SGNH" evidence="2">
    <location>
        <begin position="52"/>
        <end position="258"/>
    </location>
</feature>
<evidence type="ECO:0000313" key="4">
    <source>
        <dbReference type="Proteomes" id="UP000199397"/>
    </source>
</evidence>
<accession>A0A1H4GCZ5</accession>